<dbReference type="KEGG" id="otk:C6570_03685"/>
<dbReference type="EMBL" id="CP027666">
    <property type="protein sequence ID" value="AVO33456.1"/>
    <property type="molecule type" value="Genomic_DNA"/>
</dbReference>
<feature type="compositionally biased region" description="Low complexity" evidence="1">
    <location>
        <begin position="90"/>
        <end position="101"/>
    </location>
</feature>
<dbReference type="OrthoDB" id="8588059at2"/>
<proteinExistence type="predicted"/>
<dbReference type="RefSeq" id="WP_106702019.1">
    <property type="nucleotide sequence ID" value="NZ_CP027666.1"/>
</dbReference>
<feature type="compositionally biased region" description="Basic and acidic residues" evidence="1">
    <location>
        <begin position="111"/>
        <end position="120"/>
    </location>
</feature>
<accession>A0A2S0MCA9</accession>
<organism evidence="2 3">
    <name type="scientific">Ottowia oryzae</name>
    <dbReference type="NCBI Taxonomy" id="2109914"/>
    <lineage>
        <taxon>Bacteria</taxon>
        <taxon>Pseudomonadati</taxon>
        <taxon>Pseudomonadota</taxon>
        <taxon>Betaproteobacteria</taxon>
        <taxon>Burkholderiales</taxon>
        <taxon>Comamonadaceae</taxon>
        <taxon>Ottowia</taxon>
    </lineage>
</organism>
<evidence type="ECO:0000313" key="3">
    <source>
        <dbReference type="Proteomes" id="UP000239709"/>
    </source>
</evidence>
<name>A0A2S0MCA9_9BURK</name>
<feature type="region of interest" description="Disordered" evidence="1">
    <location>
        <begin position="78"/>
        <end position="131"/>
    </location>
</feature>
<reference evidence="2 3" key="1">
    <citation type="submission" date="2018-03" db="EMBL/GenBank/DDBJ databases">
        <title>Genome sequencing of Ottowia sp.</title>
        <authorList>
            <person name="Kim S.-J."/>
            <person name="Heo J."/>
            <person name="Kwon S.-W."/>
        </authorList>
    </citation>
    <scope>NUCLEOTIDE SEQUENCE [LARGE SCALE GENOMIC DNA]</scope>
    <source>
        <strain evidence="2 3">KADR8-3</strain>
    </source>
</reference>
<evidence type="ECO:0000313" key="2">
    <source>
        <dbReference type="EMBL" id="AVO33456.1"/>
    </source>
</evidence>
<dbReference type="Proteomes" id="UP000239709">
    <property type="component" value="Chromosome"/>
</dbReference>
<evidence type="ECO:0000256" key="1">
    <source>
        <dbReference type="SAM" id="MobiDB-lite"/>
    </source>
</evidence>
<gene>
    <name evidence="2" type="ORF">C6570_03685</name>
</gene>
<keyword evidence="3" id="KW-1185">Reference proteome</keyword>
<sequence>MGDWIYALTQRGRQECAGVTSSVPPALRELLRLVDGKRTRDEVLAATGKSAVSAGGLIWLASSGYIERVLQPWPAAAKRAADTGVKPSSAKPTKARATAPAPVQPPPAARPAERTADVAVRKASPPPGASTFAARCGAAAATGTDGVCAAR</sequence>
<dbReference type="AlphaFoldDB" id="A0A2S0MCA9"/>
<protein>
    <submittedName>
        <fullName evidence="2">Uncharacterized protein</fullName>
    </submittedName>
</protein>